<reference evidence="2" key="1">
    <citation type="journal article" date="2023" name="G3 (Bethesda)">
        <title>Genome assembly and association tests identify interacting loci associated with vigor, precocity, and sex in interspecific pistachio rootstocks.</title>
        <authorList>
            <person name="Palmer W."/>
            <person name="Jacygrad E."/>
            <person name="Sagayaradj S."/>
            <person name="Cavanaugh K."/>
            <person name="Han R."/>
            <person name="Bertier L."/>
            <person name="Beede B."/>
            <person name="Kafkas S."/>
            <person name="Golino D."/>
            <person name="Preece J."/>
            <person name="Michelmore R."/>
        </authorList>
    </citation>
    <scope>NUCLEOTIDE SEQUENCE [LARGE SCALE GENOMIC DNA]</scope>
</reference>
<organism evidence="1 2">
    <name type="scientific">Pistacia integerrima</name>
    <dbReference type="NCBI Taxonomy" id="434235"/>
    <lineage>
        <taxon>Eukaryota</taxon>
        <taxon>Viridiplantae</taxon>
        <taxon>Streptophyta</taxon>
        <taxon>Embryophyta</taxon>
        <taxon>Tracheophyta</taxon>
        <taxon>Spermatophyta</taxon>
        <taxon>Magnoliopsida</taxon>
        <taxon>eudicotyledons</taxon>
        <taxon>Gunneridae</taxon>
        <taxon>Pentapetalae</taxon>
        <taxon>rosids</taxon>
        <taxon>malvids</taxon>
        <taxon>Sapindales</taxon>
        <taxon>Anacardiaceae</taxon>
        <taxon>Pistacia</taxon>
    </lineage>
</organism>
<gene>
    <name evidence="1" type="ORF">Pint_06388</name>
</gene>
<comment type="caution">
    <text evidence="1">The sequence shown here is derived from an EMBL/GenBank/DDBJ whole genome shotgun (WGS) entry which is preliminary data.</text>
</comment>
<name>A0ACC0Z7R5_9ROSI</name>
<accession>A0ACC0Z7R5</accession>
<keyword evidence="2" id="KW-1185">Reference proteome</keyword>
<protein>
    <submittedName>
        <fullName evidence="1">Uncharacterized protein</fullName>
    </submittedName>
</protein>
<evidence type="ECO:0000313" key="2">
    <source>
        <dbReference type="Proteomes" id="UP001163603"/>
    </source>
</evidence>
<dbReference type="Proteomes" id="UP001163603">
    <property type="component" value="Chromosome 3"/>
</dbReference>
<sequence>MGSQITLSWVVLLNLTLLISCTNGSSSDDRKEYIVYMGDRPDGEFSASLFHASVLQELLGSGAEEHLLHSYHRSFNGFLASKIIGAKYYRAEWNIWGKEDFKSPRDSEGHGTHTSSTAAGGLVSKASLFGLGLGTARGGGVNLLRIILKTPISIGSFHAMKNGILTSTSAGNTGPRPATAVNVSPWSLSVAGSTIDRKFVAKVKLGNGHVYEVRAIAHLLIFQGKMFPLIYGGDAPDRETIVSEISYAKICLEDSLNETLVRGKMVLCDELGTGNGPAKAGAAGCIMQGTVEKYLNSTRKPTATIFKSIMVKDELAPPIATFSGRGPNPITLDILKPDLTAPGVDILAAWTQASTTSEYNRVSPYNIISGASMACPHVTAVAAYIKSFHPTWSPAAIKSALMTTASPMSVEDNRDAEFAYGSGHLNPLKATEPDKTSCSKQNNGTVWDLNYPSFAVSTKFRQSTSRVFHRTVTNVGSANSTYKAIVKTQPGLSVQVQPCILSFKSLGEKKFFVLTVTATMAKSVDMTSGSLVWDDGVHQVRSPVVAYVLSN</sequence>
<proteinExistence type="predicted"/>
<evidence type="ECO:0000313" key="1">
    <source>
        <dbReference type="EMBL" id="KAJ0046430.1"/>
    </source>
</evidence>
<dbReference type="EMBL" id="CM047738">
    <property type="protein sequence ID" value="KAJ0046430.1"/>
    <property type="molecule type" value="Genomic_DNA"/>
</dbReference>